<dbReference type="Pfam" id="PF25137">
    <property type="entry name" value="ADH_Fe_C"/>
    <property type="match status" value="1"/>
</dbReference>
<feature type="domain" description="Fe-containing alcohol dehydrogenase-like C-terminal" evidence="3">
    <location>
        <begin position="194"/>
        <end position="382"/>
    </location>
</feature>
<dbReference type="Proteomes" id="UP001286174">
    <property type="component" value="Unassembled WGS sequence"/>
</dbReference>
<dbReference type="PANTHER" id="PTHR43633:SF1">
    <property type="entry name" value="ALCOHOL DEHYDROGENASE YQHD"/>
    <property type="match status" value="1"/>
</dbReference>
<dbReference type="PANTHER" id="PTHR43633">
    <property type="entry name" value="ALCOHOL DEHYDROGENASE YQHD"/>
    <property type="match status" value="1"/>
</dbReference>
<keyword evidence="5" id="KW-1185">Reference proteome</keyword>
<evidence type="ECO:0000313" key="4">
    <source>
        <dbReference type="EMBL" id="MDX8420647.1"/>
    </source>
</evidence>
<evidence type="ECO:0000259" key="2">
    <source>
        <dbReference type="Pfam" id="PF00465"/>
    </source>
</evidence>
<accession>A0AB35U8T0</accession>
<dbReference type="InterPro" id="IPR001670">
    <property type="entry name" value="ADH_Fe/GldA"/>
</dbReference>
<evidence type="ECO:0000313" key="5">
    <source>
        <dbReference type="Proteomes" id="UP001286174"/>
    </source>
</evidence>
<organism evidence="4 5">
    <name type="scientific">Grylomicrobium aquisgranensis</name>
    <dbReference type="NCBI Taxonomy" id="2926318"/>
    <lineage>
        <taxon>Bacteria</taxon>
        <taxon>Bacillati</taxon>
        <taxon>Bacillota</taxon>
        <taxon>Erysipelotrichia</taxon>
        <taxon>Erysipelotrichales</taxon>
        <taxon>Erysipelotrichaceae</taxon>
        <taxon>Grylomicrobium</taxon>
    </lineage>
</organism>
<dbReference type="AlphaFoldDB" id="A0AB35U8T0"/>
<dbReference type="InterPro" id="IPR044731">
    <property type="entry name" value="BDH-like"/>
</dbReference>
<dbReference type="SUPFAM" id="SSF56796">
    <property type="entry name" value="Dehydroquinate synthase-like"/>
    <property type="match status" value="1"/>
</dbReference>
<reference evidence="4 5" key="1">
    <citation type="submission" date="2022-03" db="EMBL/GenBank/DDBJ databases">
        <title>Novel taxa within the pig intestine.</title>
        <authorList>
            <person name="Wylensek D."/>
            <person name="Bishof K."/>
            <person name="Afrizal A."/>
            <person name="Clavel T."/>
        </authorList>
    </citation>
    <scope>NUCLEOTIDE SEQUENCE [LARGE SCALE GENOMIC DNA]</scope>
    <source>
        <strain evidence="4 5">CLA-KB-P133</strain>
    </source>
</reference>
<evidence type="ECO:0000259" key="3">
    <source>
        <dbReference type="Pfam" id="PF25137"/>
    </source>
</evidence>
<dbReference type="RefSeq" id="WP_370596743.1">
    <property type="nucleotide sequence ID" value="NZ_JALBUR010000060.1"/>
</dbReference>
<name>A0AB35U8T0_9FIRM</name>
<dbReference type="GO" id="GO:1990002">
    <property type="term" value="F:methylglyoxal reductase (NADPH) (acetol producing) activity"/>
    <property type="evidence" value="ECO:0007669"/>
    <property type="project" value="TreeGrafter"/>
</dbReference>
<dbReference type="Gene3D" id="1.20.1090.10">
    <property type="entry name" value="Dehydroquinate synthase-like - alpha domain"/>
    <property type="match status" value="1"/>
</dbReference>
<protein>
    <submittedName>
        <fullName evidence="4">Iron-containing alcohol dehydrogenase</fullName>
    </submittedName>
</protein>
<dbReference type="InterPro" id="IPR056798">
    <property type="entry name" value="ADH_Fe_C"/>
</dbReference>
<sequence length="385" mass="42788">MQNFIYHMPVKVYFEQGGVRKYFPQEMNHYGRNIMIVYGGGSVKRNGVLDEVKSTLEECGKKVIEFGGVTSSPSYAKIQEGIALYKKEKIDLMIALGGGSVVDSTKIIAAGAEIEEDIWEEEVVNQRIPQKMGKYAVVLTISGAGAEMDNLGACTNELTHEKKTLTGPYADFVIEDPSYLMSVPLHVFTPGVYDSLSHCMETYFGRGTNVWDEINESLMRNIIRNGRALMENPDSMEIRSNLMWDSSLIQSFSFYTGCPGDFQAHGIENMLAAYTHATHGVQLAILQPVYYDHIVEDGAEVFARFAVNVMGVDHAGKTDIETAREGIAQLREFIRCLKLPETFSEAGIEVSEETASAVADTCNVSNTNVRQLTRKEIKEIILACR</sequence>
<evidence type="ECO:0000256" key="1">
    <source>
        <dbReference type="ARBA" id="ARBA00023002"/>
    </source>
</evidence>
<dbReference type="GO" id="GO:0005829">
    <property type="term" value="C:cytosol"/>
    <property type="evidence" value="ECO:0007669"/>
    <property type="project" value="TreeGrafter"/>
</dbReference>
<dbReference type="CDD" id="cd08187">
    <property type="entry name" value="BDH"/>
    <property type="match status" value="1"/>
</dbReference>
<proteinExistence type="predicted"/>
<dbReference type="GO" id="GO:0008106">
    <property type="term" value="F:alcohol dehydrogenase (NADP+) activity"/>
    <property type="evidence" value="ECO:0007669"/>
    <property type="project" value="TreeGrafter"/>
</dbReference>
<dbReference type="Pfam" id="PF00465">
    <property type="entry name" value="Fe-ADH"/>
    <property type="match status" value="1"/>
</dbReference>
<dbReference type="GO" id="GO:0046872">
    <property type="term" value="F:metal ion binding"/>
    <property type="evidence" value="ECO:0007669"/>
    <property type="project" value="InterPro"/>
</dbReference>
<keyword evidence="1" id="KW-0560">Oxidoreductase</keyword>
<dbReference type="FunFam" id="3.40.50.1970:FF:000003">
    <property type="entry name" value="Alcohol dehydrogenase, iron-containing"/>
    <property type="match status" value="1"/>
</dbReference>
<dbReference type="EMBL" id="JALBUR010000060">
    <property type="protein sequence ID" value="MDX8420647.1"/>
    <property type="molecule type" value="Genomic_DNA"/>
</dbReference>
<dbReference type="Gene3D" id="3.40.50.1970">
    <property type="match status" value="1"/>
</dbReference>
<comment type="caution">
    <text evidence="4">The sequence shown here is derived from an EMBL/GenBank/DDBJ whole genome shotgun (WGS) entry which is preliminary data.</text>
</comment>
<feature type="domain" description="Alcohol dehydrogenase iron-type/glycerol dehydrogenase GldA" evidence="2">
    <location>
        <begin position="9"/>
        <end position="177"/>
    </location>
</feature>
<gene>
    <name evidence="4" type="ORF">MOZ60_11225</name>
</gene>
<dbReference type="GO" id="GO:1990362">
    <property type="term" value="F:butanol dehydrogenase (NAD+) activity"/>
    <property type="evidence" value="ECO:0007669"/>
    <property type="project" value="InterPro"/>
</dbReference>